<organism evidence="6 7">
    <name type="scientific">Yanghanlia caeni</name>
    <dbReference type="NCBI Taxonomy" id="3064283"/>
    <lineage>
        <taxon>Bacteria</taxon>
        <taxon>Pseudomonadati</taxon>
        <taxon>Pseudomonadota</taxon>
        <taxon>Betaproteobacteria</taxon>
        <taxon>Burkholderiales</taxon>
        <taxon>Alcaligenaceae</taxon>
        <taxon>Yanghanlia</taxon>
    </lineage>
</organism>
<evidence type="ECO:0000259" key="4">
    <source>
        <dbReference type="PROSITE" id="PS50042"/>
    </source>
</evidence>
<dbReference type="SMART" id="SM00419">
    <property type="entry name" value="HTH_CRP"/>
    <property type="match status" value="1"/>
</dbReference>
<dbReference type="SMART" id="SM00100">
    <property type="entry name" value="cNMP"/>
    <property type="match status" value="1"/>
</dbReference>
<dbReference type="InterPro" id="IPR036390">
    <property type="entry name" value="WH_DNA-bd_sf"/>
</dbReference>
<dbReference type="PROSITE" id="PS51063">
    <property type="entry name" value="HTH_CRP_2"/>
    <property type="match status" value="1"/>
</dbReference>
<dbReference type="InterPro" id="IPR050397">
    <property type="entry name" value="Env_Response_Regulators"/>
</dbReference>
<dbReference type="Pfam" id="PF13545">
    <property type="entry name" value="HTH_Crp_2"/>
    <property type="match status" value="1"/>
</dbReference>
<feature type="domain" description="HTH crp-type" evidence="5">
    <location>
        <begin position="151"/>
        <end position="219"/>
    </location>
</feature>
<dbReference type="PANTHER" id="PTHR24567:SF26">
    <property type="entry name" value="REGULATORY PROTEIN YEIL"/>
    <property type="match status" value="1"/>
</dbReference>
<dbReference type="Pfam" id="PF00027">
    <property type="entry name" value="cNMP_binding"/>
    <property type="match status" value="1"/>
</dbReference>
<dbReference type="InterPro" id="IPR012318">
    <property type="entry name" value="HTH_CRP"/>
</dbReference>
<evidence type="ECO:0000259" key="5">
    <source>
        <dbReference type="PROSITE" id="PS51063"/>
    </source>
</evidence>
<comment type="caution">
    <text evidence="6">The sequence shown here is derived from an EMBL/GenBank/DDBJ whole genome shotgun (WGS) entry which is preliminary data.</text>
</comment>
<dbReference type="Gene3D" id="2.60.120.10">
    <property type="entry name" value="Jelly Rolls"/>
    <property type="match status" value="1"/>
</dbReference>
<dbReference type="InterPro" id="IPR036388">
    <property type="entry name" value="WH-like_DNA-bd_sf"/>
</dbReference>
<evidence type="ECO:0000256" key="2">
    <source>
        <dbReference type="ARBA" id="ARBA00023125"/>
    </source>
</evidence>
<sequence>MSTDKDKIQNLLSRVALFDQLDRVELAKVAAGTTEQHIRRGDVIFHRGQPCNGFHIVVYGQVKLVAVSPAGAEKVVRLLGPGETFGEALMFLEQPYILSAMALADTMLLTVDKTVLFDELARQPQLARKMLAGLSKRLHAFVSDVKAYSLHSGTQRVIGYLMQMQDAAGGAEVRLEVGKNVIASRLNLTPEHFSRILHDLSKKGLIQVNGRNITIVDEEGFRAHGD</sequence>
<dbReference type="InterPro" id="IPR018490">
    <property type="entry name" value="cNMP-bd_dom_sf"/>
</dbReference>
<protein>
    <submittedName>
        <fullName evidence="6">Crp/Fnr family transcriptional regulator</fullName>
    </submittedName>
</protein>
<reference evidence="6 7" key="1">
    <citation type="submission" date="2023-08" db="EMBL/GenBank/DDBJ databases">
        <title>Alcaligenaceae gen. nov., a novel taxon isolated from the sludge of Yixing Pesticide Factory.</title>
        <authorList>
            <person name="Ruan L."/>
        </authorList>
    </citation>
    <scope>NUCLEOTIDE SEQUENCE [LARGE SCALE GENOMIC DNA]</scope>
    <source>
        <strain evidence="6 7">LG-2</strain>
    </source>
</reference>
<keyword evidence="7" id="KW-1185">Reference proteome</keyword>
<dbReference type="InterPro" id="IPR014710">
    <property type="entry name" value="RmlC-like_jellyroll"/>
</dbReference>
<accession>A0ABU1D6D5</accession>
<evidence type="ECO:0000256" key="3">
    <source>
        <dbReference type="ARBA" id="ARBA00023163"/>
    </source>
</evidence>
<dbReference type="Proteomes" id="UP001232156">
    <property type="component" value="Unassembled WGS sequence"/>
</dbReference>
<keyword evidence="3" id="KW-0804">Transcription</keyword>
<dbReference type="SUPFAM" id="SSF46785">
    <property type="entry name" value="Winged helix' DNA-binding domain"/>
    <property type="match status" value="1"/>
</dbReference>
<evidence type="ECO:0000256" key="1">
    <source>
        <dbReference type="ARBA" id="ARBA00023015"/>
    </source>
</evidence>
<dbReference type="Gene3D" id="1.10.10.10">
    <property type="entry name" value="Winged helix-like DNA-binding domain superfamily/Winged helix DNA-binding domain"/>
    <property type="match status" value="1"/>
</dbReference>
<dbReference type="PROSITE" id="PS50042">
    <property type="entry name" value="CNMP_BINDING_3"/>
    <property type="match status" value="1"/>
</dbReference>
<dbReference type="CDD" id="cd00038">
    <property type="entry name" value="CAP_ED"/>
    <property type="match status" value="1"/>
</dbReference>
<keyword evidence="2" id="KW-0238">DNA-binding</keyword>
<proteinExistence type="predicted"/>
<evidence type="ECO:0000313" key="7">
    <source>
        <dbReference type="Proteomes" id="UP001232156"/>
    </source>
</evidence>
<gene>
    <name evidence="6" type="ORF">Q8947_08410</name>
</gene>
<keyword evidence="1" id="KW-0805">Transcription regulation</keyword>
<name>A0ABU1D6D5_9BURK</name>
<feature type="domain" description="Cyclic nucleotide-binding" evidence="4">
    <location>
        <begin position="17"/>
        <end position="137"/>
    </location>
</feature>
<dbReference type="InterPro" id="IPR000595">
    <property type="entry name" value="cNMP-bd_dom"/>
</dbReference>
<dbReference type="RefSeq" id="WP_347287024.1">
    <property type="nucleotide sequence ID" value="NZ_JAUZQE010000016.1"/>
</dbReference>
<dbReference type="SUPFAM" id="SSF51206">
    <property type="entry name" value="cAMP-binding domain-like"/>
    <property type="match status" value="1"/>
</dbReference>
<evidence type="ECO:0000313" key="6">
    <source>
        <dbReference type="EMBL" id="MDR4126005.1"/>
    </source>
</evidence>
<dbReference type="EMBL" id="JAUZQE010000016">
    <property type="protein sequence ID" value="MDR4126005.1"/>
    <property type="molecule type" value="Genomic_DNA"/>
</dbReference>
<dbReference type="PANTHER" id="PTHR24567">
    <property type="entry name" value="CRP FAMILY TRANSCRIPTIONAL REGULATORY PROTEIN"/>
    <property type="match status" value="1"/>
</dbReference>